<evidence type="ECO:0000256" key="1">
    <source>
        <dbReference type="ARBA" id="ARBA00022603"/>
    </source>
</evidence>
<gene>
    <name evidence="8" type="ORF">OSB04_016985</name>
</gene>
<dbReference type="InterPro" id="IPR016461">
    <property type="entry name" value="COMT-like"/>
</dbReference>
<protein>
    <submittedName>
        <fullName evidence="8">Uncharacterized protein</fullName>
    </submittedName>
</protein>
<reference evidence="8" key="1">
    <citation type="submission" date="2023-03" db="EMBL/GenBank/DDBJ databases">
        <title>Chromosome-scale reference genome and RAD-based genetic map of yellow starthistle (Centaurea solstitialis) reveal putative structural variation and QTLs associated with invader traits.</title>
        <authorList>
            <person name="Reatini B."/>
            <person name="Cang F.A."/>
            <person name="Jiang Q."/>
            <person name="Mckibben M.T.W."/>
            <person name="Barker M.S."/>
            <person name="Rieseberg L.H."/>
            <person name="Dlugosch K.M."/>
        </authorList>
    </citation>
    <scope>NUCLEOTIDE SEQUENCE</scope>
    <source>
        <strain evidence="8">CAN-66</strain>
        <tissue evidence="8">Leaf</tissue>
    </source>
</reference>
<dbReference type="GO" id="GO:0032259">
    <property type="term" value="P:methylation"/>
    <property type="evidence" value="ECO:0007669"/>
    <property type="project" value="UniProtKB-KW"/>
</dbReference>
<feature type="domain" description="O-methyltransferase C-terminal" evidence="6">
    <location>
        <begin position="129"/>
        <end position="333"/>
    </location>
</feature>
<keyword evidence="1" id="KW-0489">Methyltransferase</keyword>
<dbReference type="Gene3D" id="1.10.10.10">
    <property type="entry name" value="Winged helix-like DNA-binding domain superfamily/Winged helix DNA-binding domain"/>
    <property type="match status" value="1"/>
</dbReference>
<dbReference type="EMBL" id="JARYMX010000004">
    <property type="protein sequence ID" value="KAJ9552940.1"/>
    <property type="molecule type" value="Genomic_DNA"/>
</dbReference>
<evidence type="ECO:0000256" key="5">
    <source>
        <dbReference type="PIRSR" id="PIRSR005739-1"/>
    </source>
</evidence>
<dbReference type="GO" id="GO:0046983">
    <property type="term" value="F:protein dimerization activity"/>
    <property type="evidence" value="ECO:0007669"/>
    <property type="project" value="InterPro"/>
</dbReference>
<dbReference type="FunFam" id="1.10.10.10:FF:000357">
    <property type="entry name" value="Caffeic acid 3-O-methyltransferase"/>
    <property type="match status" value="1"/>
</dbReference>
<dbReference type="SUPFAM" id="SSF46785">
    <property type="entry name" value="Winged helix' DNA-binding domain"/>
    <property type="match status" value="1"/>
</dbReference>
<dbReference type="SUPFAM" id="SSF53335">
    <property type="entry name" value="S-adenosyl-L-methionine-dependent methyltransferases"/>
    <property type="match status" value="1"/>
</dbReference>
<dbReference type="Pfam" id="PF00891">
    <property type="entry name" value="Methyltransf_2"/>
    <property type="match status" value="1"/>
</dbReference>
<evidence type="ECO:0000256" key="3">
    <source>
        <dbReference type="ARBA" id="ARBA00022691"/>
    </source>
</evidence>
<proteinExistence type="inferred from homology"/>
<evidence type="ECO:0000256" key="4">
    <source>
        <dbReference type="ARBA" id="ARBA00034481"/>
    </source>
</evidence>
<keyword evidence="2" id="KW-0808">Transferase</keyword>
<feature type="active site" description="Proton acceptor" evidence="5">
    <location>
        <position position="258"/>
    </location>
</feature>
<dbReference type="InterPro" id="IPR036390">
    <property type="entry name" value="WH_DNA-bd_sf"/>
</dbReference>
<evidence type="ECO:0000313" key="9">
    <source>
        <dbReference type="Proteomes" id="UP001172457"/>
    </source>
</evidence>
<keyword evidence="9" id="KW-1185">Reference proteome</keyword>
<dbReference type="Gene3D" id="3.40.50.150">
    <property type="entry name" value="Vaccinia Virus protein VP39"/>
    <property type="match status" value="1"/>
</dbReference>
<dbReference type="InterPro" id="IPR001077">
    <property type="entry name" value="COMT_C"/>
</dbReference>
<comment type="caution">
    <text evidence="8">The sequence shown here is derived from an EMBL/GenBank/DDBJ whole genome shotgun (WGS) entry which is preliminary data.</text>
</comment>
<dbReference type="InterPro" id="IPR036388">
    <property type="entry name" value="WH-like_DNA-bd_sf"/>
</dbReference>
<evidence type="ECO:0000259" key="7">
    <source>
        <dbReference type="Pfam" id="PF08100"/>
    </source>
</evidence>
<evidence type="ECO:0000256" key="2">
    <source>
        <dbReference type="ARBA" id="ARBA00022679"/>
    </source>
</evidence>
<dbReference type="GO" id="GO:0009805">
    <property type="term" value="P:coumarin biosynthetic process"/>
    <property type="evidence" value="ECO:0007669"/>
    <property type="project" value="UniProtKB-ARBA"/>
</dbReference>
<evidence type="ECO:0000259" key="6">
    <source>
        <dbReference type="Pfam" id="PF00891"/>
    </source>
</evidence>
<dbReference type="InterPro" id="IPR029063">
    <property type="entry name" value="SAM-dependent_MTases_sf"/>
</dbReference>
<comment type="similarity">
    <text evidence="4">Belongs to the class I-like SAM-binding methyltransferase superfamily. Cation-independent O-methyltransferase family. COMT subfamily.</text>
</comment>
<dbReference type="Proteomes" id="UP001172457">
    <property type="component" value="Chromosome 4"/>
</dbReference>
<dbReference type="PROSITE" id="PS51683">
    <property type="entry name" value="SAM_OMT_II"/>
    <property type="match status" value="1"/>
</dbReference>
<name>A0AA38TDZ8_9ASTR</name>
<evidence type="ECO:0000313" key="8">
    <source>
        <dbReference type="EMBL" id="KAJ9552940.1"/>
    </source>
</evidence>
<dbReference type="Pfam" id="PF08100">
    <property type="entry name" value="Dimerisation"/>
    <property type="match status" value="1"/>
</dbReference>
<accession>A0AA38TDZ8</accession>
<sequence>MKMGSNEEHFTYAMQLVTSTSLTMVLVNTIKLGILEVIANAGPNARLSAHEIVSALSIRNQDAPNMLDRMLRLLTSHSIVICTLLDGESEPVRVYGLAPVAKYFIRNEDGVSLGALMELLQDKVFIESWFKLKDSVVEGGVAFDKVHGVNAFEYPSLDTRFNEVFNKAMVNHTTLVIKEILKCYPGFAKLKHLVDVGGGLGVTLNMITSKYPTINGVNFDLPHVIQHAPLYPGIKHVGGDMFHDVPQGDAIFMKWILHDWSDDHCIKLLKNCYKALPDDGKVIVVEAILPVLSDTSTSVKATTHMDAIMMTQNPGGKERTEDEFLTLAKGAGFTRIKKECNVCNFWVMELYK</sequence>
<dbReference type="GO" id="GO:0008171">
    <property type="term" value="F:O-methyltransferase activity"/>
    <property type="evidence" value="ECO:0007669"/>
    <property type="project" value="InterPro"/>
</dbReference>
<organism evidence="8 9">
    <name type="scientific">Centaurea solstitialis</name>
    <name type="common">yellow star-thistle</name>
    <dbReference type="NCBI Taxonomy" id="347529"/>
    <lineage>
        <taxon>Eukaryota</taxon>
        <taxon>Viridiplantae</taxon>
        <taxon>Streptophyta</taxon>
        <taxon>Embryophyta</taxon>
        <taxon>Tracheophyta</taxon>
        <taxon>Spermatophyta</taxon>
        <taxon>Magnoliopsida</taxon>
        <taxon>eudicotyledons</taxon>
        <taxon>Gunneridae</taxon>
        <taxon>Pentapetalae</taxon>
        <taxon>asterids</taxon>
        <taxon>campanulids</taxon>
        <taxon>Asterales</taxon>
        <taxon>Asteraceae</taxon>
        <taxon>Carduoideae</taxon>
        <taxon>Cardueae</taxon>
        <taxon>Centaureinae</taxon>
        <taxon>Centaurea</taxon>
    </lineage>
</organism>
<dbReference type="GO" id="GO:0008757">
    <property type="term" value="F:S-adenosylmethionine-dependent methyltransferase activity"/>
    <property type="evidence" value="ECO:0007669"/>
    <property type="project" value="UniProtKB-ARBA"/>
</dbReference>
<dbReference type="InterPro" id="IPR012967">
    <property type="entry name" value="COMT_dimerisation"/>
</dbReference>
<dbReference type="PANTHER" id="PTHR11746">
    <property type="entry name" value="O-METHYLTRANSFERASE"/>
    <property type="match status" value="1"/>
</dbReference>
<dbReference type="PIRSF" id="PIRSF005739">
    <property type="entry name" value="O-mtase"/>
    <property type="match status" value="1"/>
</dbReference>
<dbReference type="FunFam" id="3.40.50.150:FF:000061">
    <property type="entry name" value="Caffeic acid O-methyltransferase"/>
    <property type="match status" value="1"/>
</dbReference>
<feature type="domain" description="O-methyltransferase dimerisation" evidence="7">
    <location>
        <begin position="14"/>
        <end position="106"/>
    </location>
</feature>
<keyword evidence="3" id="KW-0949">S-adenosyl-L-methionine</keyword>
<dbReference type="AlphaFoldDB" id="A0AA38TDZ8"/>